<proteinExistence type="predicted"/>
<comment type="caution">
    <text evidence="2">The sequence shown here is derived from an EMBL/GenBank/DDBJ whole genome shotgun (WGS) entry which is preliminary data.</text>
</comment>
<evidence type="ECO:0000313" key="5">
    <source>
        <dbReference type="Proteomes" id="UP000572268"/>
    </source>
</evidence>
<protein>
    <submittedName>
        <fullName evidence="2">Uncharacterized protein</fullName>
    </submittedName>
</protein>
<evidence type="ECO:0000313" key="4">
    <source>
        <dbReference type="Proteomes" id="UP000570595"/>
    </source>
</evidence>
<sequence length="282" mass="30128">MVLGLFLRRGEVGDGTTVAAGKTPSEEIDTIAGSDQSSPKSEASPVSDCQPPACHRLLGTGPYSVDYVQVVDVSEGRHGREMGDQARLLTTVIGSVVRPPAQPLPASEGGLLTQRFPEMVPITSSGSAYLVFSLTCGEMEISTLHQFADISAMSALLDKTDPSATDLIQLLETDLAFILQPAGSALRHLPVKGPKDADAIAKAFGRESCSMRRYTHPVSGAKVVDLCIDLFSMRIVKHLFPKLAFSKGRQTDIFVTDFNNRTCLCAFRLEATESLITIASGG</sequence>
<dbReference type="EMBL" id="JABANN010000210">
    <property type="protein sequence ID" value="KAF4666250.1"/>
    <property type="molecule type" value="Genomic_DNA"/>
</dbReference>
<dbReference type="Proteomes" id="UP000570595">
    <property type="component" value="Unassembled WGS sequence"/>
</dbReference>
<organism evidence="2 4">
    <name type="scientific">Perkinsus olseni</name>
    <name type="common">Perkinsus atlanticus</name>
    <dbReference type="NCBI Taxonomy" id="32597"/>
    <lineage>
        <taxon>Eukaryota</taxon>
        <taxon>Sar</taxon>
        <taxon>Alveolata</taxon>
        <taxon>Perkinsozoa</taxon>
        <taxon>Perkinsea</taxon>
        <taxon>Perkinsida</taxon>
        <taxon>Perkinsidae</taxon>
        <taxon>Perkinsus</taxon>
    </lineage>
</organism>
<evidence type="ECO:0000256" key="1">
    <source>
        <dbReference type="SAM" id="MobiDB-lite"/>
    </source>
</evidence>
<accession>A0A7J6LIU9</accession>
<dbReference type="OrthoDB" id="417801at2759"/>
<gene>
    <name evidence="3" type="ORF">FOL46_003201</name>
    <name evidence="2" type="ORF">FOZ61_005012</name>
</gene>
<dbReference type="Proteomes" id="UP000572268">
    <property type="component" value="Unassembled WGS sequence"/>
</dbReference>
<evidence type="ECO:0000313" key="3">
    <source>
        <dbReference type="EMBL" id="KAF4666250.1"/>
    </source>
</evidence>
<evidence type="ECO:0000313" key="2">
    <source>
        <dbReference type="EMBL" id="KAF4659083.1"/>
    </source>
</evidence>
<reference evidence="4 5" key="1">
    <citation type="submission" date="2020-04" db="EMBL/GenBank/DDBJ databases">
        <title>Perkinsus olseni comparative genomics.</title>
        <authorList>
            <person name="Bogema D.R."/>
        </authorList>
    </citation>
    <scope>NUCLEOTIDE SEQUENCE [LARGE SCALE GENOMIC DNA]</scope>
    <source>
        <strain evidence="2">ATCC PRA-179</strain>
        <strain evidence="3">ATCC PRA-31</strain>
    </source>
</reference>
<feature type="region of interest" description="Disordered" evidence="1">
    <location>
        <begin position="15"/>
        <end position="50"/>
    </location>
</feature>
<dbReference type="EMBL" id="JABAHT010000282">
    <property type="protein sequence ID" value="KAF4659083.1"/>
    <property type="molecule type" value="Genomic_DNA"/>
</dbReference>
<name>A0A7J6LIU9_PEROL</name>
<dbReference type="AlphaFoldDB" id="A0A7J6LIU9"/>